<feature type="region of interest" description="Disordered" evidence="1">
    <location>
        <begin position="128"/>
        <end position="147"/>
    </location>
</feature>
<protein>
    <submittedName>
        <fullName evidence="2">Uncharacterized protein</fullName>
    </submittedName>
</protein>
<name>A0A6N2N553_SALVM</name>
<sequence length="147" mass="16573">MAVRQCYNPYFITRSLILRLTCSATPTNERLILSATKVIMFLNLSGTSPFTPHPIRQFENATPIREVPWRLKHPGGEEVRRGKGERNPRGDCPTETGVIKSFNPVKHFIFVLLLKIWGKERNQLLTAPGWTEESKATSPEEPGTLSG</sequence>
<gene>
    <name evidence="2" type="ORF">SVIM_LOCUS453208</name>
</gene>
<evidence type="ECO:0000313" key="2">
    <source>
        <dbReference type="EMBL" id="VFU60902.1"/>
    </source>
</evidence>
<reference evidence="2" key="1">
    <citation type="submission" date="2019-03" db="EMBL/GenBank/DDBJ databases">
        <authorList>
            <person name="Mank J."/>
            <person name="Almeida P."/>
        </authorList>
    </citation>
    <scope>NUCLEOTIDE SEQUENCE</scope>
    <source>
        <strain evidence="2">78183</strain>
    </source>
</reference>
<feature type="compositionally biased region" description="Basic and acidic residues" evidence="1">
    <location>
        <begin position="74"/>
        <end position="89"/>
    </location>
</feature>
<evidence type="ECO:0000256" key="1">
    <source>
        <dbReference type="SAM" id="MobiDB-lite"/>
    </source>
</evidence>
<dbReference type="EMBL" id="CAADRP010002085">
    <property type="protein sequence ID" value="VFU60902.1"/>
    <property type="molecule type" value="Genomic_DNA"/>
</dbReference>
<accession>A0A6N2N553</accession>
<feature type="region of interest" description="Disordered" evidence="1">
    <location>
        <begin position="74"/>
        <end position="96"/>
    </location>
</feature>
<dbReference type="AlphaFoldDB" id="A0A6N2N553"/>
<proteinExistence type="predicted"/>
<organism evidence="2">
    <name type="scientific">Salix viminalis</name>
    <name type="common">Common osier</name>
    <name type="synonym">Basket willow</name>
    <dbReference type="NCBI Taxonomy" id="40686"/>
    <lineage>
        <taxon>Eukaryota</taxon>
        <taxon>Viridiplantae</taxon>
        <taxon>Streptophyta</taxon>
        <taxon>Embryophyta</taxon>
        <taxon>Tracheophyta</taxon>
        <taxon>Spermatophyta</taxon>
        <taxon>Magnoliopsida</taxon>
        <taxon>eudicotyledons</taxon>
        <taxon>Gunneridae</taxon>
        <taxon>Pentapetalae</taxon>
        <taxon>rosids</taxon>
        <taxon>fabids</taxon>
        <taxon>Malpighiales</taxon>
        <taxon>Salicaceae</taxon>
        <taxon>Saliceae</taxon>
        <taxon>Salix</taxon>
    </lineage>
</organism>